<dbReference type="PANTHER" id="PTHR13140">
    <property type="entry name" value="MYOSIN"/>
    <property type="match status" value="1"/>
</dbReference>
<comment type="similarity">
    <text evidence="6">Belongs to the TRAFAC class myosin-kinesin ATPase superfamily. Myosin family.</text>
</comment>
<name>A0A177EAF6_9MICR</name>
<keyword evidence="3 6" id="KW-0518">Myosin</keyword>
<dbReference type="EMBL" id="LTDL01000042">
    <property type="protein sequence ID" value="OAG28924.1"/>
    <property type="molecule type" value="Genomic_DNA"/>
</dbReference>
<dbReference type="GO" id="GO:0016459">
    <property type="term" value="C:myosin complex"/>
    <property type="evidence" value="ECO:0007669"/>
    <property type="project" value="UniProtKB-KW"/>
</dbReference>
<dbReference type="GO" id="GO:0005737">
    <property type="term" value="C:cytoplasm"/>
    <property type="evidence" value="ECO:0007669"/>
    <property type="project" value="TreeGrafter"/>
</dbReference>
<accession>A0A177EAF6</accession>
<dbReference type="OrthoDB" id="6108017at2759"/>
<evidence type="ECO:0000256" key="1">
    <source>
        <dbReference type="ARBA" id="ARBA00022741"/>
    </source>
</evidence>
<dbReference type="SUPFAM" id="SSF52540">
    <property type="entry name" value="P-loop containing nucleoside triphosphate hydrolases"/>
    <property type="match status" value="1"/>
</dbReference>
<dbReference type="Gene3D" id="1.20.120.720">
    <property type="entry name" value="Myosin VI head, motor domain, U50 subdomain"/>
    <property type="match status" value="1"/>
</dbReference>
<feature type="compositionally biased region" description="Basic and acidic residues" evidence="7">
    <location>
        <begin position="695"/>
        <end position="704"/>
    </location>
</feature>
<evidence type="ECO:0000256" key="3">
    <source>
        <dbReference type="ARBA" id="ARBA00023123"/>
    </source>
</evidence>
<dbReference type="AlphaFoldDB" id="A0A177EAF6"/>
<evidence type="ECO:0000256" key="6">
    <source>
        <dbReference type="PROSITE-ProRule" id="PRU00782"/>
    </source>
</evidence>
<comment type="caution">
    <text evidence="9">The sequence shown here is derived from an EMBL/GenBank/DDBJ whole genome shotgun (WGS) entry which is preliminary data.</text>
</comment>
<evidence type="ECO:0000256" key="7">
    <source>
        <dbReference type="SAM" id="MobiDB-lite"/>
    </source>
</evidence>
<feature type="compositionally biased region" description="Polar residues" evidence="7">
    <location>
        <begin position="736"/>
        <end position="747"/>
    </location>
</feature>
<dbReference type="PANTHER" id="PTHR13140:SF706">
    <property type="entry name" value="DILUTE CLASS UNCONVENTIONAL MYOSIN, ISOFORM C"/>
    <property type="match status" value="1"/>
</dbReference>
<dbReference type="GO" id="GO:0016020">
    <property type="term" value="C:membrane"/>
    <property type="evidence" value="ECO:0007669"/>
    <property type="project" value="TreeGrafter"/>
</dbReference>
<evidence type="ECO:0000256" key="4">
    <source>
        <dbReference type="ARBA" id="ARBA00023175"/>
    </source>
</evidence>
<dbReference type="GO" id="GO:0000146">
    <property type="term" value="F:microfilament motor activity"/>
    <property type="evidence" value="ECO:0007669"/>
    <property type="project" value="TreeGrafter"/>
</dbReference>
<reference evidence="9 10" key="1">
    <citation type="submission" date="2016-02" db="EMBL/GenBank/DDBJ databases">
        <title>Discovery of a natural microsporidian pathogen with a broad tissue tropism in Caenorhabditis elegans.</title>
        <authorList>
            <person name="Luallen R.J."/>
            <person name="Reinke A.W."/>
            <person name="Tong L."/>
            <person name="Botts M.R."/>
            <person name="Felix M.-A."/>
            <person name="Troemel E.R."/>
        </authorList>
    </citation>
    <scope>NUCLEOTIDE SEQUENCE [LARGE SCALE GENOMIC DNA]</scope>
    <source>
        <strain evidence="9 10">JUm2807</strain>
    </source>
</reference>
<dbReference type="GO" id="GO:0007015">
    <property type="term" value="P:actin filament organization"/>
    <property type="evidence" value="ECO:0007669"/>
    <property type="project" value="TreeGrafter"/>
</dbReference>
<evidence type="ECO:0000313" key="10">
    <source>
        <dbReference type="Proteomes" id="UP000185944"/>
    </source>
</evidence>
<protein>
    <submittedName>
        <fullName evidence="9">Myosin V</fullName>
    </submittedName>
</protein>
<evidence type="ECO:0000313" key="9">
    <source>
        <dbReference type="EMBL" id="OAG28924.1"/>
    </source>
</evidence>
<evidence type="ECO:0000256" key="5">
    <source>
        <dbReference type="ARBA" id="ARBA00023203"/>
    </source>
</evidence>
<keyword evidence="5 6" id="KW-0009">Actin-binding</keyword>
<dbReference type="CDD" id="cd00124">
    <property type="entry name" value="MYSc"/>
    <property type="match status" value="1"/>
</dbReference>
<dbReference type="Gene3D" id="1.20.58.530">
    <property type="match status" value="1"/>
</dbReference>
<comment type="caution">
    <text evidence="6">Lacks conserved residue(s) required for the propagation of feature annotation.</text>
</comment>
<dbReference type="PRINTS" id="PR00193">
    <property type="entry name" value="MYOSINHEAVY"/>
</dbReference>
<evidence type="ECO:0000256" key="2">
    <source>
        <dbReference type="ARBA" id="ARBA00022840"/>
    </source>
</evidence>
<dbReference type="GO" id="GO:0005524">
    <property type="term" value="F:ATP binding"/>
    <property type="evidence" value="ECO:0007669"/>
    <property type="project" value="UniProtKB-UniRule"/>
</dbReference>
<dbReference type="InterPro" id="IPR001609">
    <property type="entry name" value="Myosin_head_motor_dom-like"/>
</dbReference>
<dbReference type="GeneID" id="93647413"/>
<feature type="binding site" evidence="6">
    <location>
        <begin position="95"/>
        <end position="102"/>
    </location>
    <ligand>
        <name>ATP</name>
        <dbReference type="ChEBI" id="CHEBI:30616"/>
    </ligand>
</feature>
<keyword evidence="4 6" id="KW-0505">Motor protein</keyword>
<sequence>MDKKRGEVSDLASVGKFSEDEVVEIVQARYEEGRIYTFAGPALVSLNPQRELGIYTKEHAARAQTAREYPHIYTIAERAWQGVKKNRDQTIILSGESGSGKTVNASHILEYLTRCAEDRGVSQKLMHAGPALEVFGNAWTCNNENSSRFGKYVEIFYQGEEMARARITAFLLEKGRAPLRHENFHVIKMLQMLQGAAGQTPAFRKMHSLLCCFYELGVGRAQVVLLFQALLAVMRLVEVKIEGGEEGASVSSVDGAAELLGVSPQTIEHLILTKEMTVGREKIQKKRTACEAQTIKDTLIRVIYERVFTQAVEAINAGLNTPDRAEDLMSYLSDPELEEFMKDISRPPISATQVVSGSGDRLAAEQKTRGWVKIGVLDIYGFEVMEENGLDQLCINYANEKIQEEYVKRVILENREAFKKEGIELEKLAHLSQAVSLFEGSLGLVKLLDEESFLPGGTAKNWLQKLSLVGAVKTRETTLEIEHYAGRVEYSAAGIIQKNRNRYADVYSVLNTSALGLLHTPDSHKGQMTRTGIIGEFQQSLHALLGEINQHALHYVRCINPQQLGAFSRTGVQKQLRFSGVFETIKIYMLGFFVKMTKEEFMAEYDTDPHDTEAQTGTTYVFLTEKVYHEMERQKQEKQHSAACIKKLLMTQALKAVVGSLAQKKQAQEQLRSEKEALERVRAEKEALEEAGQVPEKRDAETKEPSAAVSAQTIPLQPQTPRTPPATSPYTTSPSLDPQGSDESSGSIRPFRAQKTPRKEECGGCTALESKYTFQIAHIAECTKEIALLRAQLEQSQKVIEEKDLLVTELSHKIEVMLYELSSGEYHKLTTNPQNTLDGKPMAHSLQQVQVEHEVFKKICRIFTQNISPTHATYYRSVTCAFALFRTAAACKGGMSGNIKIATKAFESSALAALVVNKASAALSVGFFLSNAIFLARIYPGPLTSDMLQGVFNEGCKAIAAEVAALGAEFLFKPASPESSNILARLLNRPSIDSVTQHLKSVHSVLQGHHLPLAAVSSVFEHVARVIDATGFEYIIQRKGKFTPKHHTQLDRSLSTLTSLLFDLGVENPFSKFTFLRAFTQFVSMQKEGGVAGPVSLQLGILTSSQTLAVINTLSSDARGEQLNKLESALKGVGPPERIRLPLSFFTIPLDAPNDDPAKLHSALVVSPEYTQLVELFREYCISANWLNA</sequence>
<feature type="compositionally biased region" description="Polar residues" evidence="7">
    <location>
        <begin position="709"/>
        <end position="719"/>
    </location>
</feature>
<dbReference type="Gene3D" id="3.40.850.10">
    <property type="entry name" value="Kinesin motor domain"/>
    <property type="match status" value="1"/>
</dbReference>
<dbReference type="VEuPathDB" id="MicrosporidiaDB:NEDG_01063"/>
<dbReference type="SMART" id="SM00242">
    <property type="entry name" value="MYSc"/>
    <property type="match status" value="1"/>
</dbReference>
<dbReference type="Pfam" id="PF00063">
    <property type="entry name" value="Myosin_head"/>
    <property type="match status" value="3"/>
</dbReference>
<feature type="region of interest" description="Disordered" evidence="7">
    <location>
        <begin position="682"/>
        <end position="762"/>
    </location>
</feature>
<dbReference type="GO" id="GO:0051015">
    <property type="term" value="F:actin filament binding"/>
    <property type="evidence" value="ECO:0007669"/>
    <property type="project" value="TreeGrafter"/>
</dbReference>
<feature type="domain" description="Myosin motor" evidence="8">
    <location>
        <begin position="6"/>
        <end position="501"/>
    </location>
</feature>
<dbReference type="InterPro" id="IPR036961">
    <property type="entry name" value="Kinesin_motor_dom_sf"/>
</dbReference>
<dbReference type="PROSITE" id="PS51456">
    <property type="entry name" value="MYOSIN_MOTOR"/>
    <property type="match status" value="1"/>
</dbReference>
<dbReference type="RefSeq" id="XP_067543669.1">
    <property type="nucleotide sequence ID" value="XM_067688481.1"/>
</dbReference>
<proteinExistence type="inferred from homology"/>
<keyword evidence="1 6" id="KW-0547">Nucleotide-binding</keyword>
<dbReference type="InterPro" id="IPR027417">
    <property type="entry name" value="P-loop_NTPase"/>
</dbReference>
<organism evidence="9 10">
    <name type="scientific">Nematocida displodere</name>
    <dbReference type="NCBI Taxonomy" id="1805483"/>
    <lineage>
        <taxon>Eukaryota</taxon>
        <taxon>Fungi</taxon>
        <taxon>Fungi incertae sedis</taxon>
        <taxon>Microsporidia</taxon>
        <taxon>Nematocida</taxon>
    </lineage>
</organism>
<gene>
    <name evidence="9" type="ORF">NEDG_01063</name>
</gene>
<evidence type="ECO:0000259" key="8">
    <source>
        <dbReference type="PROSITE" id="PS51456"/>
    </source>
</evidence>
<dbReference type="Proteomes" id="UP000185944">
    <property type="component" value="Unassembled WGS sequence"/>
</dbReference>
<dbReference type="STRING" id="1805483.A0A177EAF6"/>
<keyword evidence="10" id="KW-1185">Reference proteome</keyword>
<keyword evidence="2 6" id="KW-0067">ATP-binding</keyword>